<feature type="domain" description="Organic solvent tolerance-like N-terminal" evidence="6">
    <location>
        <begin position="32"/>
        <end position="141"/>
    </location>
</feature>
<feature type="compositionally biased region" description="Acidic residues" evidence="5">
    <location>
        <begin position="193"/>
        <end position="208"/>
    </location>
</feature>
<comment type="subunit">
    <text evidence="4">Component of the lipopolysaccharide transport and assembly complex.</text>
</comment>
<dbReference type="HAMAP" id="MF_01914">
    <property type="entry name" value="LPS_assembly_LptA"/>
    <property type="match status" value="1"/>
</dbReference>
<dbReference type="PANTHER" id="PTHR36504">
    <property type="entry name" value="LIPOPOLYSACCHARIDE EXPORT SYSTEM PROTEIN LPTA"/>
    <property type="match status" value="1"/>
</dbReference>
<organism evidence="7 8">
    <name type="scientific">Pseudohaliea rubra DSM 19751</name>
    <dbReference type="NCBI Taxonomy" id="1265313"/>
    <lineage>
        <taxon>Bacteria</taxon>
        <taxon>Pseudomonadati</taxon>
        <taxon>Pseudomonadota</taxon>
        <taxon>Gammaproteobacteria</taxon>
        <taxon>Cellvibrionales</taxon>
        <taxon>Halieaceae</taxon>
        <taxon>Pseudohaliea</taxon>
    </lineage>
</organism>
<dbReference type="InterPro" id="IPR005653">
    <property type="entry name" value="OstA-like_N"/>
</dbReference>
<name>A0A095XU70_9GAMM</name>
<evidence type="ECO:0000256" key="1">
    <source>
        <dbReference type="ARBA" id="ARBA00022448"/>
    </source>
</evidence>
<keyword evidence="2 4" id="KW-0732">Signal</keyword>
<dbReference type="Gene3D" id="2.60.450.10">
    <property type="entry name" value="Lipopolysaccharide (LPS) transport protein A like domain"/>
    <property type="match status" value="1"/>
</dbReference>
<comment type="function">
    <text evidence="4">Involved in the assembly of lipopolysaccharide (LPS). Required for the translocation of LPS from the inner membrane to the outer membrane. May form a bridge between the inner membrane and the outer membrane, via interactions with LptC and LptD, thereby facilitating LPS transfer across the periplasm.</text>
</comment>
<sequence precursor="true">MRRAAGPLLAMTLLLAPPVQALPEDREQSIAVEADRAVRDEKAGQTVYSGAVRLVQGSLIIEADKLTIFHSRDLAERVVAIGAPARMQQQPALDEAVIHANARRITYFTAEERVLLEESAEVEQDGATVSGDRIDYLIREQLVRADAAESGGDRVQVVIPPRLAEDAEAPATDNAGAAGGPAADAQDSAVTTDADDAGEPADGPAEGE</sequence>
<dbReference type="AlphaFoldDB" id="A0A095XU70"/>
<dbReference type="EMBL" id="AUVB01000062">
    <property type="protein sequence ID" value="KGE03226.1"/>
    <property type="molecule type" value="Genomic_DNA"/>
</dbReference>
<dbReference type="Proteomes" id="UP000029640">
    <property type="component" value="Unassembled WGS sequence"/>
</dbReference>
<keyword evidence="8" id="KW-1185">Reference proteome</keyword>
<evidence type="ECO:0000256" key="2">
    <source>
        <dbReference type="ARBA" id="ARBA00022729"/>
    </source>
</evidence>
<accession>A0A095XU70</accession>
<keyword evidence="1 4" id="KW-0813">Transport</keyword>
<dbReference type="NCBIfam" id="TIGR03002">
    <property type="entry name" value="outer_YhbN_LptA"/>
    <property type="match status" value="1"/>
</dbReference>
<comment type="subcellular location">
    <subcellularLocation>
        <location evidence="4">Periplasm</location>
    </subcellularLocation>
</comment>
<dbReference type="GO" id="GO:0043165">
    <property type="term" value="P:Gram-negative-bacterium-type cell outer membrane assembly"/>
    <property type="evidence" value="ECO:0007669"/>
    <property type="project" value="UniProtKB-UniRule"/>
</dbReference>
<evidence type="ECO:0000259" key="6">
    <source>
        <dbReference type="Pfam" id="PF03968"/>
    </source>
</evidence>
<dbReference type="GO" id="GO:0009279">
    <property type="term" value="C:cell outer membrane"/>
    <property type="evidence" value="ECO:0007669"/>
    <property type="project" value="TreeGrafter"/>
</dbReference>
<protein>
    <recommendedName>
        <fullName evidence="4">Lipopolysaccharide export system protein LptA</fullName>
    </recommendedName>
</protein>
<dbReference type="GO" id="GO:0015920">
    <property type="term" value="P:lipopolysaccharide transport"/>
    <property type="evidence" value="ECO:0007669"/>
    <property type="project" value="UniProtKB-UniRule"/>
</dbReference>
<dbReference type="GO" id="GO:0017089">
    <property type="term" value="F:glycolipid transfer activity"/>
    <property type="evidence" value="ECO:0007669"/>
    <property type="project" value="TreeGrafter"/>
</dbReference>
<dbReference type="GO" id="GO:0001530">
    <property type="term" value="F:lipopolysaccharide binding"/>
    <property type="evidence" value="ECO:0007669"/>
    <property type="project" value="InterPro"/>
</dbReference>
<comment type="caution">
    <text evidence="7">The sequence shown here is derived from an EMBL/GenBank/DDBJ whole genome shotgun (WGS) entry which is preliminary data.</text>
</comment>
<dbReference type="PANTHER" id="PTHR36504:SF1">
    <property type="entry name" value="LIPOPOLYSACCHARIDE EXPORT SYSTEM PROTEIN LPTA"/>
    <property type="match status" value="1"/>
</dbReference>
<keyword evidence="3 4" id="KW-0574">Periplasm</keyword>
<dbReference type="RefSeq" id="WP_052094491.1">
    <property type="nucleotide sequence ID" value="NZ_KN234758.1"/>
</dbReference>
<gene>
    <name evidence="4" type="primary">lptA</name>
    <name evidence="7" type="ORF">HRUBRA_02174</name>
</gene>
<dbReference type="GO" id="GO:0030288">
    <property type="term" value="C:outer membrane-bounded periplasmic space"/>
    <property type="evidence" value="ECO:0007669"/>
    <property type="project" value="TreeGrafter"/>
</dbReference>
<evidence type="ECO:0000256" key="5">
    <source>
        <dbReference type="SAM" id="MobiDB-lite"/>
    </source>
</evidence>
<dbReference type="STRING" id="1265313.HRUBRA_02174"/>
<dbReference type="OrthoDB" id="9795964at2"/>
<dbReference type="HOGENOM" id="CLU_095993_4_0_6"/>
<proteinExistence type="inferred from homology"/>
<dbReference type="Pfam" id="PF03968">
    <property type="entry name" value="LptD_N"/>
    <property type="match status" value="1"/>
</dbReference>
<feature type="compositionally biased region" description="Low complexity" evidence="5">
    <location>
        <begin position="169"/>
        <end position="189"/>
    </location>
</feature>
<feature type="chain" id="PRO_5008983272" description="Lipopolysaccharide export system protein LptA" evidence="4">
    <location>
        <begin position="22"/>
        <end position="208"/>
    </location>
</feature>
<evidence type="ECO:0000256" key="3">
    <source>
        <dbReference type="ARBA" id="ARBA00022764"/>
    </source>
</evidence>
<dbReference type="eggNOG" id="COG1934">
    <property type="taxonomic scope" value="Bacteria"/>
</dbReference>
<evidence type="ECO:0000256" key="4">
    <source>
        <dbReference type="HAMAP-Rule" id="MF_01914"/>
    </source>
</evidence>
<comment type="similarity">
    <text evidence="4">Belongs to the LptA family.</text>
</comment>
<feature type="region of interest" description="Disordered" evidence="5">
    <location>
        <begin position="162"/>
        <end position="208"/>
    </location>
</feature>
<evidence type="ECO:0000313" key="8">
    <source>
        <dbReference type="Proteomes" id="UP000029640"/>
    </source>
</evidence>
<dbReference type="InterPro" id="IPR014340">
    <property type="entry name" value="LptA"/>
</dbReference>
<dbReference type="InterPro" id="IPR052037">
    <property type="entry name" value="LPS_export_LptA"/>
</dbReference>
<evidence type="ECO:0000313" key="7">
    <source>
        <dbReference type="EMBL" id="KGE03226.1"/>
    </source>
</evidence>
<reference evidence="7 8" key="1">
    <citation type="journal article" date="2014" name="Genome Announc.">
        <title>Genome Sequence of Gammaproteobacterial Pseudohaliea rubra Type Strain DSM 19751, Isolated from Coastal Seawater of the Mediterranean Sea.</title>
        <authorList>
            <person name="Spring S."/>
            <person name="Fiebig A."/>
            <person name="Riedel T."/>
            <person name="Goker M."/>
            <person name="Klenk H.P."/>
        </authorList>
    </citation>
    <scope>NUCLEOTIDE SEQUENCE [LARGE SCALE GENOMIC DNA]</scope>
    <source>
        <strain evidence="7 8">DSM 19751</strain>
    </source>
</reference>
<feature type="signal peptide" evidence="4">
    <location>
        <begin position="1"/>
        <end position="21"/>
    </location>
</feature>